<evidence type="ECO:0000313" key="1">
    <source>
        <dbReference type="EMBL" id="CRL18500.1"/>
    </source>
</evidence>
<keyword evidence="2" id="KW-1185">Reference proteome</keyword>
<sequence>MVAKCTFQEGPVSKTRAVPLGRYIRWWGSERSVKVGDGQYIIVQGWHESWKSSIAN</sequence>
<dbReference type="Proteomes" id="UP000053732">
    <property type="component" value="Unassembled WGS sequence"/>
</dbReference>
<organism evidence="1 2">
    <name type="scientific">Penicillium camemberti (strain FM 013)</name>
    <dbReference type="NCBI Taxonomy" id="1429867"/>
    <lineage>
        <taxon>Eukaryota</taxon>
        <taxon>Fungi</taxon>
        <taxon>Dikarya</taxon>
        <taxon>Ascomycota</taxon>
        <taxon>Pezizomycotina</taxon>
        <taxon>Eurotiomycetes</taxon>
        <taxon>Eurotiomycetidae</taxon>
        <taxon>Eurotiales</taxon>
        <taxon>Aspergillaceae</taxon>
        <taxon>Penicillium</taxon>
    </lineage>
</organism>
<accession>A0A0G4NWS2</accession>
<dbReference type="EMBL" id="HG793135">
    <property type="protein sequence ID" value="CRL18500.1"/>
    <property type="molecule type" value="Genomic_DNA"/>
</dbReference>
<reference evidence="1 2" key="1">
    <citation type="journal article" date="2014" name="Nat. Commun.">
        <title>Multiple recent horizontal transfers of a large genomic region in cheese making fungi.</title>
        <authorList>
            <person name="Cheeseman K."/>
            <person name="Ropars J."/>
            <person name="Renault P."/>
            <person name="Dupont J."/>
            <person name="Gouzy J."/>
            <person name="Branca A."/>
            <person name="Abraham A.L."/>
            <person name="Ceppi M."/>
            <person name="Conseiller E."/>
            <person name="Debuchy R."/>
            <person name="Malagnac F."/>
            <person name="Goarin A."/>
            <person name="Silar P."/>
            <person name="Lacoste S."/>
            <person name="Sallet E."/>
            <person name="Bensimon A."/>
            <person name="Giraud T."/>
            <person name="Brygoo Y."/>
        </authorList>
    </citation>
    <scope>NUCLEOTIDE SEQUENCE [LARGE SCALE GENOMIC DNA]</scope>
    <source>
        <strain evidence="2">FM 013</strain>
    </source>
</reference>
<protein>
    <submittedName>
        <fullName evidence="1">Str. FM013</fullName>
    </submittedName>
</protein>
<dbReference type="AlphaFoldDB" id="A0A0G4NWS2"/>
<proteinExistence type="predicted"/>
<evidence type="ECO:0000313" key="2">
    <source>
        <dbReference type="Proteomes" id="UP000053732"/>
    </source>
</evidence>
<gene>
    <name evidence="1" type="ORF">PCAMFM013_S002g000370</name>
</gene>
<name>A0A0G4NWS2_PENC3</name>